<dbReference type="RefSeq" id="WP_089016336.1">
    <property type="nucleotide sequence ID" value="NZ_LT607412.1"/>
</dbReference>
<reference evidence="4" key="1">
    <citation type="submission" date="2016-06" db="EMBL/GenBank/DDBJ databases">
        <authorList>
            <person name="Varghese N."/>
            <person name="Submissions Spin"/>
        </authorList>
    </citation>
    <scope>NUCLEOTIDE SEQUENCE [LARGE SCALE GENOMIC DNA]</scope>
    <source>
        <strain evidence="4">DSM 44875</strain>
    </source>
</reference>
<dbReference type="Proteomes" id="UP000198243">
    <property type="component" value="Chromosome I"/>
</dbReference>
<sequence>MTAVIPDVTLSPYAVSLLRVLTVPEAAEDDPIAREPVDTSRLSDRELGVLLPVAFRLSAQHPAHRVVGAIVTAGQLRQPAFTPEPCAAMLSVAVEKLERGGYGGYAVLAVNALARCEGPLPEEAARSAGKLVTLLGDRYRLDHPYALMALAGLGGGLTARIDSKLFAWSLHSIARDEAAVVSALGLTAQALLAEASGERSYHSPPPLPDLWQRLADLPGYASFAHRALEAAHRRVADIQSGRIAYKADAAFERDEVGALGRAVRVALLRDEPWLMDLLRPLLLGVAVAPTAARTAPSQALLHEGARAIEDFPTPEALAALRAARAAARHKGIHKQLDRELRRIETALGDRPDVAFRLPDLGFGSDGVRTVTVGGYDAVITLSHDVDLAWRRADGKALATVPAAVRRDHADTVKELRDLVKQARGHLATVARSLEFGFTAGATLPYRRWRDELAANGLGWSVVRRLIWEVPGASGQWRSVLPTGDGFADLSGTAVPEPEPEADIRLWHPLNSAANEIRGWRDELTDRELRQPFKQAFREVYLLTPAELQTETYSNRFAAHIVHYRQLYALVKGRGWTCSRLGPWDGGDTDDAYRVLPGGAWRVGFRHDFRDQQPDGVECASTGRVWFDRRVDGTWRPAQLADVPAIAFSEAMRDVDLFVSVTSIAVDPHWMDRGDDLYVDYWREASLAELTATAQTRRSALERIIPRTRLADRCELTERHLIVRGQLHTYKIHLGSANILMESGNTYLCVVPSRRQLHERVFLPFEDDRLALILSKAFLLADDARITDPSIAAQLRAHR</sequence>
<dbReference type="InterPro" id="IPR025406">
    <property type="entry name" value="DUF4132"/>
</dbReference>
<dbReference type="Pfam" id="PF13569">
    <property type="entry name" value="DUF4132"/>
    <property type="match status" value="1"/>
</dbReference>
<organism evidence="3 4">
    <name type="scientific">Micromonospora coriariae</name>
    <dbReference type="NCBI Taxonomy" id="285665"/>
    <lineage>
        <taxon>Bacteria</taxon>
        <taxon>Bacillati</taxon>
        <taxon>Actinomycetota</taxon>
        <taxon>Actinomycetes</taxon>
        <taxon>Micromonosporales</taxon>
        <taxon>Micromonosporaceae</taxon>
        <taxon>Micromonospora</taxon>
    </lineage>
</organism>
<gene>
    <name evidence="3" type="ORF">GA0070607_0028</name>
</gene>
<proteinExistence type="predicted"/>
<dbReference type="AlphaFoldDB" id="A0A1C4U241"/>
<feature type="domain" description="DUF4132" evidence="1">
    <location>
        <begin position="394"/>
        <end position="575"/>
    </location>
</feature>
<evidence type="ECO:0000313" key="4">
    <source>
        <dbReference type="Proteomes" id="UP000198243"/>
    </source>
</evidence>
<protein>
    <submittedName>
        <fullName evidence="3">Uncharacterized protein</fullName>
    </submittedName>
</protein>
<dbReference type="OrthoDB" id="9763697at2"/>
<evidence type="ECO:0000259" key="2">
    <source>
        <dbReference type="Pfam" id="PF24879"/>
    </source>
</evidence>
<keyword evidence="4" id="KW-1185">Reference proteome</keyword>
<accession>A0A1C4U241</accession>
<dbReference type="InterPro" id="IPR056639">
    <property type="entry name" value="DUF7737"/>
</dbReference>
<name>A0A1C4U241_9ACTN</name>
<evidence type="ECO:0000313" key="3">
    <source>
        <dbReference type="EMBL" id="SCE65677.1"/>
    </source>
</evidence>
<dbReference type="Pfam" id="PF24879">
    <property type="entry name" value="DUF7737"/>
    <property type="match status" value="1"/>
</dbReference>
<feature type="domain" description="DUF7737" evidence="2">
    <location>
        <begin position="693"/>
        <end position="794"/>
    </location>
</feature>
<evidence type="ECO:0000259" key="1">
    <source>
        <dbReference type="Pfam" id="PF13569"/>
    </source>
</evidence>
<dbReference type="EMBL" id="LT607412">
    <property type="protein sequence ID" value="SCE65677.1"/>
    <property type="molecule type" value="Genomic_DNA"/>
</dbReference>